<dbReference type="VEuPathDB" id="FungiDB:AeMF1_018338"/>
<dbReference type="Proteomes" id="UP000481153">
    <property type="component" value="Unassembled WGS sequence"/>
</dbReference>
<evidence type="ECO:0000313" key="3">
    <source>
        <dbReference type="Proteomes" id="UP000481153"/>
    </source>
</evidence>
<dbReference type="AlphaFoldDB" id="A0A6G0WPV2"/>
<name>A0A6G0WPV2_9STRA</name>
<evidence type="ECO:0000313" key="2">
    <source>
        <dbReference type="EMBL" id="KAF0729412.1"/>
    </source>
</evidence>
<organism evidence="2 3">
    <name type="scientific">Aphanomyces euteiches</name>
    <dbReference type="NCBI Taxonomy" id="100861"/>
    <lineage>
        <taxon>Eukaryota</taxon>
        <taxon>Sar</taxon>
        <taxon>Stramenopiles</taxon>
        <taxon>Oomycota</taxon>
        <taxon>Saprolegniomycetes</taxon>
        <taxon>Saprolegniales</taxon>
        <taxon>Verrucalvaceae</taxon>
        <taxon>Aphanomyces</taxon>
    </lineage>
</organism>
<keyword evidence="3" id="KW-1185">Reference proteome</keyword>
<protein>
    <submittedName>
        <fullName evidence="2">Uncharacterized protein</fullName>
    </submittedName>
</protein>
<feature type="coiled-coil region" evidence="1">
    <location>
        <begin position="156"/>
        <end position="235"/>
    </location>
</feature>
<reference evidence="2 3" key="1">
    <citation type="submission" date="2019-07" db="EMBL/GenBank/DDBJ databases">
        <title>Genomics analysis of Aphanomyces spp. identifies a new class of oomycete effector associated with host adaptation.</title>
        <authorList>
            <person name="Gaulin E."/>
        </authorList>
    </citation>
    <scope>NUCLEOTIDE SEQUENCE [LARGE SCALE GENOMIC DNA]</scope>
    <source>
        <strain evidence="2 3">ATCC 201684</strain>
    </source>
</reference>
<keyword evidence="1" id="KW-0175">Coiled coil</keyword>
<proteinExistence type="predicted"/>
<sequence length="411" mass="46142">MEIHKSRLSSGSLDDLHTAAEAGLLLLEQNNSLRNQVLHLQEQVMTLQAQMARAASALELAASKYDSCWQQRCVAVQEAADVLKENRKLVADLKAANDRAIYWEREATKMENRLHHVENALQQHVQDVKQKRQSLRLSMTLPPPLPLCEEPESDNQKQTDEHLNRANAQIDALQVELAAMTSLKLNYKQVLQAKDALAMEMEQLREEQTEERELIQSMRDTISQLKQHINHLELTAAEPAIDAGGLDSPEMLAQLQKIGHALASFESNAPKPSPLEPLDVQRILDNMERLLACLKAHTPLAWARPVVRTSMTKSKTLSLPARCHEAIKCFQEAWPSASEVDFMNLTDWLHHALRGTGLDRPLSMRGVGEDDVAQVVATLVPLLQRASHRKISVAVVDHVKYTSDVILHCED</sequence>
<comment type="caution">
    <text evidence="2">The sequence shown here is derived from an EMBL/GenBank/DDBJ whole genome shotgun (WGS) entry which is preliminary data.</text>
</comment>
<accession>A0A6G0WPV2</accession>
<feature type="coiled-coil region" evidence="1">
    <location>
        <begin position="79"/>
        <end position="127"/>
    </location>
</feature>
<evidence type="ECO:0000256" key="1">
    <source>
        <dbReference type="SAM" id="Coils"/>
    </source>
</evidence>
<dbReference type="EMBL" id="VJMJ01000164">
    <property type="protein sequence ID" value="KAF0729412.1"/>
    <property type="molecule type" value="Genomic_DNA"/>
</dbReference>
<gene>
    <name evidence="2" type="ORF">Ae201684_012913</name>
</gene>